<reference evidence="1" key="1">
    <citation type="submission" date="2020-10" db="EMBL/GenBank/DDBJ databases">
        <authorList>
            <person name="Gilroy R."/>
        </authorList>
    </citation>
    <scope>NUCLEOTIDE SEQUENCE</scope>
    <source>
        <strain evidence="1">CHK195-11698</strain>
    </source>
</reference>
<evidence type="ECO:0000313" key="2">
    <source>
        <dbReference type="Proteomes" id="UP000824175"/>
    </source>
</evidence>
<proteinExistence type="predicted"/>
<evidence type="ECO:0000313" key="1">
    <source>
        <dbReference type="EMBL" id="HIU14125.1"/>
    </source>
</evidence>
<keyword evidence="1" id="KW-0540">Nuclease</keyword>
<keyword evidence="1" id="KW-0255">Endonuclease</keyword>
<sequence length="344" mass="40443">MNNRTEIEKRIDILEDDIASINPTLLKLLLKDKTTRGNIMWCTKDYESYGPQYDEHAQIQAELITGRFSNVIQPRAAKSKSVQEQRIKKRAEVFTPSWICNEQNNQVDEAWFGRTNVFNTPNGTSWITTTDKIVFDDKKKTWKAYVDAKRLEITCGEAPYLISRYDTTTGDLIPIYERIGLFDRKMRVVNENCDNDEEWLKWSLRALKSVFGYEFQGDSVLIARENLLYDYMDYYRERFKDEPPIDLLKTVANIIAWNIWQMDGLKCVVPYSCHKVKVQDNQMTLFDFLDEDKEEEKVVPCPGCEKNDIFKHNGIYCRIYDWTNLNKSIPFIDVFKEGNNYGEI</sequence>
<name>A0A9D1L0V1_9FIRM</name>
<accession>A0A9D1L0V1</accession>
<comment type="caution">
    <text evidence="1">The sequence shown here is derived from an EMBL/GenBank/DDBJ whole genome shotgun (WGS) entry which is preliminary data.</text>
</comment>
<keyword evidence="1" id="KW-0378">Hydrolase</keyword>
<reference evidence="1" key="2">
    <citation type="journal article" date="2021" name="PeerJ">
        <title>Extensive microbial diversity within the chicken gut microbiome revealed by metagenomics and culture.</title>
        <authorList>
            <person name="Gilroy R."/>
            <person name="Ravi A."/>
            <person name="Getino M."/>
            <person name="Pursley I."/>
            <person name="Horton D.L."/>
            <person name="Alikhan N.F."/>
            <person name="Baker D."/>
            <person name="Gharbi K."/>
            <person name="Hall N."/>
            <person name="Watson M."/>
            <person name="Adriaenssens E.M."/>
            <person name="Foster-Nyarko E."/>
            <person name="Jarju S."/>
            <person name="Secka A."/>
            <person name="Antonio M."/>
            <person name="Oren A."/>
            <person name="Chaudhuri R.R."/>
            <person name="La Ragione R."/>
            <person name="Hildebrand F."/>
            <person name="Pallen M.J."/>
        </authorList>
    </citation>
    <scope>NUCLEOTIDE SEQUENCE</scope>
    <source>
        <strain evidence="1">CHK195-11698</strain>
    </source>
</reference>
<dbReference type="Proteomes" id="UP000824175">
    <property type="component" value="Unassembled WGS sequence"/>
</dbReference>
<dbReference type="EMBL" id="DVMJ01000073">
    <property type="protein sequence ID" value="HIU14125.1"/>
    <property type="molecule type" value="Genomic_DNA"/>
</dbReference>
<organism evidence="1 2">
    <name type="scientific">Candidatus Fimiplasma intestinipullorum</name>
    <dbReference type="NCBI Taxonomy" id="2840825"/>
    <lineage>
        <taxon>Bacteria</taxon>
        <taxon>Bacillati</taxon>
        <taxon>Bacillota</taxon>
        <taxon>Clostridia</taxon>
        <taxon>Eubacteriales</taxon>
        <taxon>Candidatus Fimiplasma</taxon>
    </lineage>
</organism>
<dbReference type="GO" id="GO:0004519">
    <property type="term" value="F:endonuclease activity"/>
    <property type="evidence" value="ECO:0007669"/>
    <property type="project" value="UniProtKB-KW"/>
</dbReference>
<gene>
    <name evidence="1" type="ORF">IAD15_08665</name>
</gene>
<protein>
    <submittedName>
        <fullName evidence="1">Restriction endonuclease subunit M</fullName>
    </submittedName>
</protein>
<dbReference type="AlphaFoldDB" id="A0A9D1L0V1"/>